<evidence type="ECO:0008006" key="3">
    <source>
        <dbReference type="Google" id="ProtNLM"/>
    </source>
</evidence>
<name>A0A1G2CPD6_9BACT</name>
<dbReference type="AlphaFoldDB" id="A0A1G2CPD6"/>
<protein>
    <recommendedName>
        <fullName evidence="3">Aminoglycoside phosphotransferase domain-containing protein</fullName>
    </recommendedName>
</protein>
<sequence length="439" mass="51346">MNKKQIIELAKTILAKLQKRNGLKVYDNHEVVIHFRRNVYHFTVYQLYFSIALVLKNFHSIPQNYLEYYIRSVVAKNTAGPTKIQLEIMGEMLKGFHSHKTLMAGGSMAETFLIKRNDKNIIIKKATGLPSRKLSNELNFLIKLSNNHKIATHIPEILDFKRNNQSILVVLRYYPANTLAHEILFGKIDKKRAWERVEEVLDFVMSNLWTTEKSTKTENYINSFFLQRIRKSIDSLIKKAPTLSRLAMADKVIINGSTYLNLLKIVDVVEKDKELIKMLTPPFICNIWGDLHPNNILLAKNNFILIDPRGDLGDPIYDLGKMYHTFGPGRYDFVDNDLYDVMLEDKNGIPVIKRKFLTEHPSWVIYDFLQRKFENNIEKFVLPGDIFWKLRWDFLNFCIYSTMPPFLVGREPMEERAIMGYSNALIFGKRFLKSLKERI</sequence>
<evidence type="ECO:0000313" key="2">
    <source>
        <dbReference type="Proteomes" id="UP000178599"/>
    </source>
</evidence>
<reference evidence="1 2" key="1">
    <citation type="journal article" date="2016" name="Nat. Commun.">
        <title>Thousands of microbial genomes shed light on interconnected biogeochemical processes in an aquifer system.</title>
        <authorList>
            <person name="Anantharaman K."/>
            <person name="Brown C.T."/>
            <person name="Hug L.A."/>
            <person name="Sharon I."/>
            <person name="Castelle C.J."/>
            <person name="Probst A.J."/>
            <person name="Thomas B.C."/>
            <person name="Singh A."/>
            <person name="Wilkins M.J."/>
            <person name="Karaoz U."/>
            <person name="Brodie E.L."/>
            <person name="Williams K.H."/>
            <person name="Hubbard S.S."/>
            <person name="Banfield J.F."/>
        </authorList>
    </citation>
    <scope>NUCLEOTIDE SEQUENCE [LARGE SCALE GENOMIC DNA]</scope>
</reference>
<proteinExistence type="predicted"/>
<dbReference type="SUPFAM" id="SSF56112">
    <property type="entry name" value="Protein kinase-like (PK-like)"/>
    <property type="match status" value="1"/>
</dbReference>
<dbReference type="Proteomes" id="UP000178599">
    <property type="component" value="Unassembled WGS sequence"/>
</dbReference>
<organism evidence="1 2">
    <name type="scientific">Candidatus Liptonbacteria bacterium RIFOXYB1_FULL_36_10</name>
    <dbReference type="NCBI Taxonomy" id="1798654"/>
    <lineage>
        <taxon>Bacteria</taxon>
        <taxon>Candidatus Liptoniibacteriota</taxon>
    </lineage>
</organism>
<evidence type="ECO:0000313" key="1">
    <source>
        <dbReference type="EMBL" id="OGZ02501.1"/>
    </source>
</evidence>
<dbReference type="InterPro" id="IPR011009">
    <property type="entry name" value="Kinase-like_dom_sf"/>
</dbReference>
<comment type="caution">
    <text evidence="1">The sequence shown here is derived from an EMBL/GenBank/DDBJ whole genome shotgun (WGS) entry which is preliminary data.</text>
</comment>
<dbReference type="EMBL" id="MHLE01000030">
    <property type="protein sequence ID" value="OGZ02501.1"/>
    <property type="molecule type" value="Genomic_DNA"/>
</dbReference>
<accession>A0A1G2CPD6</accession>
<gene>
    <name evidence="1" type="ORF">A2390_02045</name>
</gene>